<name>A0A3B0S7A7_9ZZZZ</name>
<gene>
    <name evidence="1" type="ORF">MNBD_ALPHA02-900</name>
</gene>
<dbReference type="AlphaFoldDB" id="A0A3B0S7A7"/>
<protein>
    <recommendedName>
        <fullName evidence="2">DUF1579 domain-containing protein</fullName>
    </recommendedName>
</protein>
<reference evidence="1" key="1">
    <citation type="submission" date="2018-06" db="EMBL/GenBank/DDBJ databases">
        <authorList>
            <person name="Zhirakovskaya E."/>
        </authorList>
    </citation>
    <scope>NUCLEOTIDE SEQUENCE</scope>
</reference>
<accession>A0A3B0S7A7</accession>
<sequence>MLSLSVLAVLTSPVMARDKNRPVVPCAHPMFRALDFWVGDWKVYHRESGELAGFDRVGRILKGCAIQQSWISLDDFFSSPMVPFRMNGKSLTAFDGREWTQFWVDNQAGSQVIKGNFKDGKLTLMSKTPIMGHIYKLSWEKQKDGTVHHMAQRRKTSQEKWDILFDFIYRRNASNIPLPKEE</sequence>
<proteinExistence type="predicted"/>
<evidence type="ECO:0008006" key="2">
    <source>
        <dbReference type="Google" id="ProtNLM"/>
    </source>
</evidence>
<organism evidence="1">
    <name type="scientific">hydrothermal vent metagenome</name>
    <dbReference type="NCBI Taxonomy" id="652676"/>
    <lineage>
        <taxon>unclassified sequences</taxon>
        <taxon>metagenomes</taxon>
        <taxon>ecological metagenomes</taxon>
    </lineage>
</organism>
<dbReference type="EMBL" id="UOED01000074">
    <property type="protein sequence ID" value="VAV92253.1"/>
    <property type="molecule type" value="Genomic_DNA"/>
</dbReference>
<evidence type="ECO:0000313" key="1">
    <source>
        <dbReference type="EMBL" id="VAV92253.1"/>
    </source>
</evidence>